<protein>
    <submittedName>
        <fullName evidence="1">Secreted protein</fullName>
    </submittedName>
</protein>
<name>J9FMI4_9ZZZZ</name>
<dbReference type="AlphaFoldDB" id="J9FMI4"/>
<gene>
    <name evidence="1" type="ORF">EVA_16249</name>
</gene>
<organism evidence="1">
    <name type="scientific">gut metagenome</name>
    <dbReference type="NCBI Taxonomy" id="749906"/>
    <lineage>
        <taxon>unclassified sequences</taxon>
        <taxon>metagenomes</taxon>
        <taxon>organismal metagenomes</taxon>
    </lineage>
</organism>
<feature type="non-terminal residue" evidence="1">
    <location>
        <position position="76"/>
    </location>
</feature>
<evidence type="ECO:0000313" key="1">
    <source>
        <dbReference type="EMBL" id="EJW95643.1"/>
    </source>
</evidence>
<comment type="caution">
    <text evidence="1">The sequence shown here is derived from an EMBL/GenBank/DDBJ whole genome shotgun (WGS) entry which is preliminary data.</text>
</comment>
<reference evidence="1" key="1">
    <citation type="journal article" date="2012" name="PLoS ONE">
        <title>Gene sets for utilization of primary and secondary nutrition supplies in the distal gut of endangered iberian lynx.</title>
        <authorList>
            <person name="Alcaide M."/>
            <person name="Messina E."/>
            <person name="Richter M."/>
            <person name="Bargiela R."/>
            <person name="Peplies J."/>
            <person name="Huws S.A."/>
            <person name="Newbold C.J."/>
            <person name="Golyshin P.N."/>
            <person name="Simon M.A."/>
            <person name="Lopez G."/>
            <person name="Yakimov M.M."/>
            <person name="Ferrer M."/>
        </authorList>
    </citation>
    <scope>NUCLEOTIDE SEQUENCE</scope>
</reference>
<proteinExistence type="predicted"/>
<dbReference type="EMBL" id="AMCI01005698">
    <property type="protein sequence ID" value="EJW95643.1"/>
    <property type="molecule type" value="Genomic_DNA"/>
</dbReference>
<sequence length="76" mass="8499">MKLLNRLSLLGLLLLLPLTLCAQKKQIQVARDQVKAGKELAKVVASMQGLLSDSANRQNPRIWLVLCDALKVQYEQ</sequence>
<accession>J9FMI4</accession>